<evidence type="ECO:0000313" key="3">
    <source>
        <dbReference type="EMBL" id="KAK4185103.1"/>
    </source>
</evidence>
<protein>
    <recommendedName>
        <fullName evidence="2">AAA+ ATPase domain-containing protein</fullName>
    </recommendedName>
</protein>
<feature type="region of interest" description="Disordered" evidence="1">
    <location>
        <begin position="1128"/>
        <end position="1150"/>
    </location>
</feature>
<dbReference type="SUPFAM" id="SSF52540">
    <property type="entry name" value="P-loop containing nucleoside triphosphate hydrolases"/>
    <property type="match status" value="1"/>
</dbReference>
<dbReference type="InterPro" id="IPR027417">
    <property type="entry name" value="P-loop_NTPase"/>
</dbReference>
<dbReference type="InterPro" id="IPR003959">
    <property type="entry name" value="ATPase_AAA_core"/>
</dbReference>
<feature type="region of interest" description="Disordered" evidence="1">
    <location>
        <begin position="1202"/>
        <end position="1316"/>
    </location>
</feature>
<feature type="region of interest" description="Disordered" evidence="1">
    <location>
        <begin position="246"/>
        <end position="278"/>
    </location>
</feature>
<feature type="compositionally biased region" description="Pro residues" evidence="1">
    <location>
        <begin position="1229"/>
        <end position="1240"/>
    </location>
</feature>
<feature type="compositionally biased region" description="Basic and acidic residues" evidence="1">
    <location>
        <begin position="365"/>
        <end position="377"/>
    </location>
</feature>
<feature type="compositionally biased region" description="Pro residues" evidence="1">
    <location>
        <begin position="246"/>
        <end position="268"/>
    </location>
</feature>
<organism evidence="3 4">
    <name type="scientific">Podospora australis</name>
    <dbReference type="NCBI Taxonomy" id="1536484"/>
    <lineage>
        <taxon>Eukaryota</taxon>
        <taxon>Fungi</taxon>
        <taxon>Dikarya</taxon>
        <taxon>Ascomycota</taxon>
        <taxon>Pezizomycotina</taxon>
        <taxon>Sordariomycetes</taxon>
        <taxon>Sordariomycetidae</taxon>
        <taxon>Sordariales</taxon>
        <taxon>Podosporaceae</taxon>
        <taxon>Podospora</taxon>
    </lineage>
</organism>
<dbReference type="Gene3D" id="3.40.50.300">
    <property type="entry name" value="P-loop containing nucleotide triphosphate hydrolases"/>
    <property type="match status" value="1"/>
</dbReference>
<dbReference type="Pfam" id="PF00004">
    <property type="entry name" value="AAA"/>
    <property type="match status" value="1"/>
</dbReference>
<feature type="region of interest" description="Disordered" evidence="1">
    <location>
        <begin position="188"/>
        <end position="208"/>
    </location>
</feature>
<feature type="compositionally biased region" description="Acidic residues" evidence="1">
    <location>
        <begin position="432"/>
        <end position="445"/>
    </location>
</feature>
<evidence type="ECO:0000259" key="2">
    <source>
        <dbReference type="SMART" id="SM00382"/>
    </source>
</evidence>
<dbReference type="InterPro" id="IPR054289">
    <property type="entry name" value="DUF7025"/>
</dbReference>
<feature type="compositionally biased region" description="Low complexity" evidence="1">
    <location>
        <begin position="269"/>
        <end position="278"/>
    </location>
</feature>
<feature type="domain" description="AAA+ ATPase" evidence="2">
    <location>
        <begin position="875"/>
        <end position="1002"/>
    </location>
</feature>
<dbReference type="GO" id="GO:0005524">
    <property type="term" value="F:ATP binding"/>
    <property type="evidence" value="ECO:0007669"/>
    <property type="project" value="InterPro"/>
</dbReference>
<accession>A0AAN6WMY7</accession>
<feature type="compositionally biased region" description="Basic and acidic residues" evidence="1">
    <location>
        <begin position="405"/>
        <end position="431"/>
    </location>
</feature>
<feature type="compositionally biased region" description="Low complexity" evidence="1">
    <location>
        <begin position="1205"/>
        <end position="1215"/>
    </location>
</feature>
<sequence>MLNLDLLIEERRGMAVRTKQQFQRLRAEQEMMQKLKEDQDRLLAEMRMRAAQNPNESNPVYGPGRMIMAPNGEWNYVGSVPSPVPSTAPPEDPEKTHQKQEITAALNRVSWDEFVHIRRVRTYRHVPPPAWLAGKEYTPPPPPTLAALYAIDVLMEEPVIVWQSLADFWWVKPRSRYVARSGNTAPDFAAKKSQASTNPKVPGQDPLPERIRINSTHILFILEEIHGANLCDRVFSQPMGPRPPIMPAPPSSRMPMGPGMPPPAPPPKFARGPRPSRGVRSVVRTYDSIVMTRPFRGLVVYTDSIRKALRDIEKALRDLEKGLASSKQSSRKSQPVAGVGVSEDRSSRPASPAVAEVVTIQSQPKNDDEKGNDKQESDPTEQLSEPSAYPIASGAKHNNTGDNSGEEKNAENRDDDNRSKVEIEGSEKDGDSNSDSDSEDDDSDTESVRLFSPDEAKMIEMNEEGRIKLLETKLQHIRCLAEFLDTDLQSKMDYLAGPHCKKVTFADVWHMFKPGDEVTDKSQRQAYRVIRVTSPGHKAIPPYRDYRNSSKTSDRAVLLTCIYIDFDGKQIGPVKRDFVIAPYDGEKPVISLEVYPIRFAEGRNVDETVGVPPTLSFRERLVARGKMFLDVASVKHMHYNGLTLLVKDEVDSQVVIDFEEFFASKAGRGWMPRIRSLITEQDEKDATRKQRNKRDTESETSSTSSESDVDSDDECSEECCLRENLHIDGYAENNRADRYKSTLIPENRNKEPSVAIHPRKLQDVKHDIAITDDDFLIMSYRVFGFVLRNRKWAHLDLSYLSPVHANRHKVEEVEIGVGRESSAPENSRPDLAFNQLVLPDGHKQMVLSLIAQHFRDKESTASSSEQFDIVRGKGKGLIILLHGAPGVGKTTTAEGVAELFQKPLFQITCGDLGTTAAEVETALETYFALASRWGCILLLDEADVFLAARTPQDFIRNGMVSVFLRVLEYYSGILFLTTNRIGDFDEAFGSRIHISLHYPQLDLASTVKVFELNLRLIRERFARKQREISIDEKAILEFAVNYWTEHEDMRWNGRQIRNACQTALALAEFSAQGGSHIRVHDANAKISLKLDHLEVVSKAYLEFITYLEDIYDKDADRRAKQMRIRAREHSEKLERMTKGKHKHESVGSQLPSWLQSTITQPAASHHAPAPQHTPQPVYPAVPAAAPYPYYVYPPGYPQPAPAPAAPAAYAPPQHHAVPDHQHHHVHQHAPPPHAPSPAPPGSTQAPTWPPALPHTQSWQTQPQPQQEPPLSQTQVRPPSQPQAPQGYYQYPYPPMPQGSPAPGAPGGPPGTERPKN</sequence>
<dbReference type="InterPro" id="IPR003593">
    <property type="entry name" value="AAA+_ATPase"/>
</dbReference>
<feature type="compositionally biased region" description="Pro residues" evidence="1">
    <location>
        <begin position="1291"/>
        <end position="1308"/>
    </location>
</feature>
<dbReference type="Pfam" id="PF23232">
    <property type="entry name" value="AAA_lid_13"/>
    <property type="match status" value="1"/>
</dbReference>
<feature type="region of interest" description="Disordered" evidence="1">
    <location>
        <begin position="323"/>
        <end position="454"/>
    </location>
</feature>
<dbReference type="GO" id="GO:0016887">
    <property type="term" value="F:ATP hydrolysis activity"/>
    <property type="evidence" value="ECO:0007669"/>
    <property type="project" value="InterPro"/>
</dbReference>
<feature type="compositionally biased region" description="Low complexity" evidence="1">
    <location>
        <begin position="1253"/>
        <end position="1274"/>
    </location>
</feature>
<dbReference type="Proteomes" id="UP001302126">
    <property type="component" value="Unassembled WGS sequence"/>
</dbReference>
<evidence type="ECO:0000313" key="4">
    <source>
        <dbReference type="Proteomes" id="UP001302126"/>
    </source>
</evidence>
<feature type="region of interest" description="Disordered" evidence="1">
    <location>
        <begin position="681"/>
        <end position="713"/>
    </location>
</feature>
<dbReference type="CDD" id="cd19481">
    <property type="entry name" value="RecA-like_protease"/>
    <property type="match status" value="1"/>
</dbReference>
<comment type="caution">
    <text evidence="3">The sequence shown here is derived from an EMBL/GenBank/DDBJ whole genome shotgun (WGS) entry which is preliminary data.</text>
</comment>
<dbReference type="PANTHER" id="PTHR46411">
    <property type="entry name" value="FAMILY ATPASE, PUTATIVE-RELATED"/>
    <property type="match status" value="1"/>
</dbReference>
<dbReference type="InterPro" id="IPR056599">
    <property type="entry name" value="AAA_lid_fung"/>
</dbReference>
<dbReference type="SMART" id="SM00382">
    <property type="entry name" value="AAA"/>
    <property type="match status" value="1"/>
</dbReference>
<dbReference type="Pfam" id="PF22942">
    <property type="entry name" value="DUF7025"/>
    <property type="match status" value="1"/>
</dbReference>
<reference evidence="3" key="2">
    <citation type="submission" date="2023-05" db="EMBL/GenBank/DDBJ databases">
        <authorList>
            <consortium name="Lawrence Berkeley National Laboratory"/>
            <person name="Steindorff A."/>
            <person name="Hensen N."/>
            <person name="Bonometti L."/>
            <person name="Westerberg I."/>
            <person name="Brannstrom I.O."/>
            <person name="Guillou S."/>
            <person name="Cros-Aarteil S."/>
            <person name="Calhoun S."/>
            <person name="Haridas S."/>
            <person name="Kuo A."/>
            <person name="Mondo S."/>
            <person name="Pangilinan J."/>
            <person name="Riley R."/>
            <person name="Labutti K."/>
            <person name="Andreopoulos B."/>
            <person name="Lipzen A."/>
            <person name="Chen C."/>
            <person name="Yanf M."/>
            <person name="Daum C."/>
            <person name="Ng V."/>
            <person name="Clum A."/>
            <person name="Ohm R."/>
            <person name="Martin F."/>
            <person name="Silar P."/>
            <person name="Natvig D."/>
            <person name="Lalanne C."/>
            <person name="Gautier V."/>
            <person name="Ament-Velasquez S.L."/>
            <person name="Kruys A."/>
            <person name="Hutchinson M.I."/>
            <person name="Powell A.J."/>
            <person name="Barry K."/>
            <person name="Miller A.N."/>
            <person name="Grigoriev I.V."/>
            <person name="Debuchy R."/>
            <person name="Gladieux P."/>
            <person name="Thoren M.H."/>
            <person name="Johannesson H."/>
        </authorList>
    </citation>
    <scope>NUCLEOTIDE SEQUENCE</scope>
    <source>
        <strain evidence="3">PSN309</strain>
    </source>
</reference>
<dbReference type="EMBL" id="MU864461">
    <property type="protein sequence ID" value="KAK4185103.1"/>
    <property type="molecule type" value="Genomic_DNA"/>
</dbReference>
<evidence type="ECO:0000256" key="1">
    <source>
        <dbReference type="SAM" id="MobiDB-lite"/>
    </source>
</evidence>
<name>A0AAN6WMY7_9PEZI</name>
<proteinExistence type="predicted"/>
<dbReference type="PANTHER" id="PTHR46411:SF2">
    <property type="entry name" value="AAA+ ATPASE DOMAIN-CONTAINING PROTEIN"/>
    <property type="match status" value="1"/>
</dbReference>
<feature type="compositionally biased region" description="Basic and acidic residues" evidence="1">
    <location>
        <begin position="684"/>
        <end position="697"/>
    </location>
</feature>
<keyword evidence="4" id="KW-1185">Reference proteome</keyword>
<feature type="compositionally biased region" description="Basic and acidic residues" evidence="1">
    <location>
        <begin position="1128"/>
        <end position="1137"/>
    </location>
</feature>
<reference evidence="3" key="1">
    <citation type="journal article" date="2023" name="Mol. Phylogenet. Evol.">
        <title>Genome-scale phylogeny and comparative genomics of the fungal order Sordariales.</title>
        <authorList>
            <person name="Hensen N."/>
            <person name="Bonometti L."/>
            <person name="Westerberg I."/>
            <person name="Brannstrom I.O."/>
            <person name="Guillou S."/>
            <person name="Cros-Aarteil S."/>
            <person name="Calhoun S."/>
            <person name="Haridas S."/>
            <person name="Kuo A."/>
            <person name="Mondo S."/>
            <person name="Pangilinan J."/>
            <person name="Riley R."/>
            <person name="LaButti K."/>
            <person name="Andreopoulos B."/>
            <person name="Lipzen A."/>
            <person name="Chen C."/>
            <person name="Yan M."/>
            <person name="Daum C."/>
            <person name="Ng V."/>
            <person name="Clum A."/>
            <person name="Steindorff A."/>
            <person name="Ohm R.A."/>
            <person name="Martin F."/>
            <person name="Silar P."/>
            <person name="Natvig D.O."/>
            <person name="Lalanne C."/>
            <person name="Gautier V."/>
            <person name="Ament-Velasquez S.L."/>
            <person name="Kruys A."/>
            <person name="Hutchinson M.I."/>
            <person name="Powell A.J."/>
            <person name="Barry K."/>
            <person name="Miller A.N."/>
            <person name="Grigoriev I.V."/>
            <person name="Debuchy R."/>
            <person name="Gladieux P."/>
            <person name="Hiltunen Thoren M."/>
            <person name="Johannesson H."/>
        </authorList>
    </citation>
    <scope>NUCLEOTIDE SEQUENCE</scope>
    <source>
        <strain evidence="3">PSN309</strain>
    </source>
</reference>
<gene>
    <name evidence="3" type="ORF">QBC35DRAFT_454583</name>
</gene>